<evidence type="ECO:0000259" key="2">
    <source>
        <dbReference type="Pfam" id="PF00188"/>
    </source>
</evidence>
<evidence type="ECO:0000313" key="4">
    <source>
        <dbReference type="Proteomes" id="UP000178632"/>
    </source>
</evidence>
<dbReference type="PANTHER" id="PTHR31157">
    <property type="entry name" value="SCP DOMAIN-CONTAINING PROTEIN"/>
    <property type="match status" value="1"/>
</dbReference>
<feature type="transmembrane region" description="Helical" evidence="1">
    <location>
        <begin position="29"/>
        <end position="51"/>
    </location>
</feature>
<feature type="transmembrane region" description="Helical" evidence="1">
    <location>
        <begin position="288"/>
        <end position="305"/>
    </location>
</feature>
<name>A0A1G2IMQ8_9BACT</name>
<dbReference type="Pfam" id="PF00188">
    <property type="entry name" value="CAP"/>
    <property type="match status" value="1"/>
</dbReference>
<dbReference type="EMBL" id="MHPE01000045">
    <property type="protein sequence ID" value="OGZ75680.1"/>
    <property type="molecule type" value="Genomic_DNA"/>
</dbReference>
<evidence type="ECO:0000256" key="1">
    <source>
        <dbReference type="SAM" id="Phobius"/>
    </source>
</evidence>
<keyword evidence="1" id="KW-1133">Transmembrane helix</keyword>
<dbReference type="SUPFAM" id="SSF55797">
    <property type="entry name" value="PR-1-like"/>
    <property type="match status" value="1"/>
</dbReference>
<dbReference type="PANTHER" id="PTHR31157:SF1">
    <property type="entry name" value="SCP DOMAIN-CONTAINING PROTEIN"/>
    <property type="match status" value="1"/>
</dbReference>
<dbReference type="Gene3D" id="3.40.33.10">
    <property type="entry name" value="CAP"/>
    <property type="match status" value="1"/>
</dbReference>
<feature type="transmembrane region" description="Helical" evidence="1">
    <location>
        <begin position="261"/>
        <end position="281"/>
    </location>
</feature>
<gene>
    <name evidence="3" type="ORF">A3G45_03345</name>
</gene>
<keyword evidence="1" id="KW-0472">Membrane</keyword>
<dbReference type="CDD" id="cd05379">
    <property type="entry name" value="CAP_bacterial"/>
    <property type="match status" value="1"/>
</dbReference>
<accession>A0A1G2IMQ8</accession>
<feature type="domain" description="SCP" evidence="2">
    <location>
        <begin position="67"/>
        <end position="178"/>
    </location>
</feature>
<dbReference type="InterPro" id="IPR035940">
    <property type="entry name" value="CAP_sf"/>
</dbReference>
<keyword evidence="1" id="KW-0812">Transmembrane</keyword>
<protein>
    <recommendedName>
        <fullName evidence="2">SCP domain-containing protein</fullName>
    </recommendedName>
</protein>
<proteinExistence type="predicted"/>
<organism evidence="3 4">
    <name type="scientific">Candidatus Staskawiczbacteria bacterium RIFCSPLOWO2_12_FULL_37_15</name>
    <dbReference type="NCBI Taxonomy" id="1802218"/>
    <lineage>
        <taxon>Bacteria</taxon>
        <taxon>Candidatus Staskawicziibacteriota</taxon>
    </lineage>
</organism>
<reference evidence="3 4" key="1">
    <citation type="journal article" date="2016" name="Nat. Commun.">
        <title>Thousands of microbial genomes shed light on interconnected biogeochemical processes in an aquifer system.</title>
        <authorList>
            <person name="Anantharaman K."/>
            <person name="Brown C.T."/>
            <person name="Hug L.A."/>
            <person name="Sharon I."/>
            <person name="Castelle C.J."/>
            <person name="Probst A.J."/>
            <person name="Thomas B.C."/>
            <person name="Singh A."/>
            <person name="Wilkins M.J."/>
            <person name="Karaoz U."/>
            <person name="Brodie E.L."/>
            <person name="Williams K.H."/>
            <person name="Hubbard S.S."/>
            <person name="Banfield J.F."/>
        </authorList>
    </citation>
    <scope>NUCLEOTIDE SEQUENCE [LARGE SCALE GENOMIC DNA]</scope>
</reference>
<comment type="caution">
    <text evidence="3">The sequence shown here is derived from an EMBL/GenBank/DDBJ whole genome shotgun (WGS) entry which is preliminary data.</text>
</comment>
<dbReference type="AlphaFoldDB" id="A0A1G2IMQ8"/>
<sequence>MDIRFKKFELLFVPSKENDYRPGFLQSKILLYFVILLFIAKVAVIGVSVGLPKNMFFADITKIALTNFVNQGRIDSGLQPLIENRELDFAAELKARDMMQKGYFSHQSPEGVTPWFWFKQAGYNYKYAGENLAIGFVDSEEVYSAWYDSISHRQNILNPNYKEIGTAVLNGFGANKTIIIVQFFGNAEPVKATINSVKTPGKKMGQLDAAKGKEQIILGTTQNKNNQFVLSQSTETADKNNSYYKILNFVTYNFEEIIQNIIYVFIIIIGSALLSNIFINFNIQRKDLIMRALIITVILLSASAINKDIVIGIIPHQIII</sequence>
<evidence type="ECO:0000313" key="3">
    <source>
        <dbReference type="EMBL" id="OGZ75680.1"/>
    </source>
</evidence>
<dbReference type="Proteomes" id="UP000178632">
    <property type="component" value="Unassembled WGS sequence"/>
</dbReference>
<dbReference type="InterPro" id="IPR014044">
    <property type="entry name" value="CAP_dom"/>
</dbReference>